<evidence type="ECO:0000256" key="3">
    <source>
        <dbReference type="ARBA" id="ARBA00017473"/>
    </source>
</evidence>
<feature type="binding site" evidence="9">
    <location>
        <begin position="100"/>
        <end position="110"/>
    </location>
    <ligand>
        <name>ATP</name>
        <dbReference type="ChEBI" id="CHEBI:30616"/>
    </ligand>
</feature>
<comment type="function">
    <text evidence="9">Catalyzes the phosphorylation of the position 2 hydroxy group of 4-diphosphocytidyl-2C-methyl-D-erythritol.</text>
</comment>
<dbReference type="NCBIfam" id="TIGR00154">
    <property type="entry name" value="ispE"/>
    <property type="match status" value="1"/>
</dbReference>
<dbReference type="UniPathway" id="UPA00056">
    <property type="reaction ID" value="UER00094"/>
</dbReference>
<keyword evidence="5 9" id="KW-0547">Nucleotide-binding</keyword>
<evidence type="ECO:0000256" key="5">
    <source>
        <dbReference type="ARBA" id="ARBA00022741"/>
    </source>
</evidence>
<evidence type="ECO:0000256" key="4">
    <source>
        <dbReference type="ARBA" id="ARBA00022679"/>
    </source>
</evidence>
<dbReference type="InterPro" id="IPR036554">
    <property type="entry name" value="GHMP_kinase_C_sf"/>
</dbReference>
<evidence type="ECO:0000313" key="13">
    <source>
        <dbReference type="Proteomes" id="UP000004625"/>
    </source>
</evidence>
<feature type="domain" description="GHMP kinase N-terminal" evidence="10">
    <location>
        <begin position="72"/>
        <end position="149"/>
    </location>
</feature>
<keyword evidence="9" id="KW-0414">Isoprene biosynthesis</keyword>
<evidence type="ECO:0000256" key="2">
    <source>
        <dbReference type="ARBA" id="ARBA00012052"/>
    </source>
</evidence>
<dbReference type="eggNOG" id="COG1947">
    <property type="taxonomic scope" value="Bacteria"/>
</dbReference>
<dbReference type="PANTHER" id="PTHR43527">
    <property type="entry name" value="4-DIPHOSPHOCYTIDYL-2-C-METHYL-D-ERYTHRITOL KINASE, CHLOROPLASTIC"/>
    <property type="match status" value="1"/>
</dbReference>
<dbReference type="AlphaFoldDB" id="G9ZKN2"/>
<evidence type="ECO:0000256" key="7">
    <source>
        <dbReference type="ARBA" id="ARBA00022840"/>
    </source>
</evidence>
<dbReference type="Gene3D" id="3.30.70.890">
    <property type="entry name" value="GHMP kinase, C-terminal domain"/>
    <property type="match status" value="1"/>
</dbReference>
<dbReference type="InterPro" id="IPR020568">
    <property type="entry name" value="Ribosomal_Su5_D2-typ_SF"/>
</dbReference>
<feature type="active site" evidence="9">
    <location>
        <position position="16"/>
    </location>
</feature>
<feature type="active site" evidence="9">
    <location>
        <position position="142"/>
    </location>
</feature>
<dbReference type="STRING" id="797515.HMPREF9103_00280"/>
<gene>
    <name evidence="9" type="primary">ispE</name>
    <name evidence="12" type="ORF">HMPREF9103_00280</name>
</gene>
<accession>G9ZKN2</accession>
<dbReference type="HOGENOM" id="CLU_053057_1_1_9"/>
<protein>
    <recommendedName>
        <fullName evidence="3 9">4-diphosphocytidyl-2-C-methyl-D-erythritol kinase</fullName>
        <shortName evidence="9">CMK</shortName>
        <ecNumber evidence="2 9">2.7.1.148</ecNumber>
    </recommendedName>
    <alternativeName>
        <fullName evidence="8 9">4-(cytidine-5'-diphospho)-2-C-methyl-D-erythritol kinase</fullName>
    </alternativeName>
</protein>
<name>G9ZKN2_9LACO</name>
<feature type="domain" description="GHMP kinase C-terminal" evidence="11">
    <location>
        <begin position="217"/>
        <end position="279"/>
    </location>
</feature>
<dbReference type="PANTHER" id="PTHR43527:SF2">
    <property type="entry name" value="4-DIPHOSPHOCYTIDYL-2-C-METHYL-D-ERYTHRITOL KINASE, CHLOROPLASTIC"/>
    <property type="match status" value="1"/>
</dbReference>
<dbReference type="HAMAP" id="MF_00061">
    <property type="entry name" value="IspE"/>
    <property type="match status" value="1"/>
</dbReference>
<dbReference type="InterPro" id="IPR014721">
    <property type="entry name" value="Ribsml_uS5_D2-typ_fold_subgr"/>
</dbReference>
<dbReference type="GO" id="GO:0005524">
    <property type="term" value="F:ATP binding"/>
    <property type="evidence" value="ECO:0007669"/>
    <property type="project" value="UniProtKB-UniRule"/>
</dbReference>
<dbReference type="PIRSF" id="PIRSF010376">
    <property type="entry name" value="IspE"/>
    <property type="match status" value="1"/>
</dbReference>
<comment type="caution">
    <text evidence="12">The sequence shown here is derived from an EMBL/GenBank/DDBJ whole genome shotgun (WGS) entry which is preliminary data.</text>
</comment>
<dbReference type="SUPFAM" id="SSF55060">
    <property type="entry name" value="GHMP Kinase, C-terminal domain"/>
    <property type="match status" value="1"/>
</dbReference>
<proteinExistence type="inferred from homology"/>
<evidence type="ECO:0000313" key="12">
    <source>
        <dbReference type="EMBL" id="EHM00949.1"/>
    </source>
</evidence>
<evidence type="ECO:0000256" key="1">
    <source>
        <dbReference type="ARBA" id="ARBA00009684"/>
    </source>
</evidence>
<dbReference type="PATRIC" id="fig|797515.3.peg.260"/>
<evidence type="ECO:0000259" key="11">
    <source>
        <dbReference type="Pfam" id="PF08544"/>
    </source>
</evidence>
<dbReference type="InterPro" id="IPR006204">
    <property type="entry name" value="GHMP_kinase_N_dom"/>
</dbReference>
<evidence type="ECO:0000256" key="6">
    <source>
        <dbReference type="ARBA" id="ARBA00022777"/>
    </source>
</evidence>
<dbReference type="EC" id="2.7.1.148" evidence="2 9"/>
<sequence length="295" mass="32048">MEEGFRVKLIVRAPAKLNLSLDAPFTHSDGTIEWRMVMTSIGLSDFVQIETNSSNTIKVTSDSGFLPGDSRNLAYKAAEIFLEKTGIDTGLVISIEKHIPVAAGLGGGSSDAAAVFRALNDIFETSLSLDQLAKMGLAVDSDVPYCIYGDTALVSGRGEVITPLQKLPKMWFVLAKPNVSVSTPRVLRKLLKTPISHPRTDELLRGIAEQDYPKIVTNLGNALEAISMAEHPQILTLKQRLVKYGCDGSQMSGSGPTVFGICRTESRAKRVYNSLSGFCNEVYLTQVASERIHQS</sequence>
<dbReference type="Pfam" id="PF00288">
    <property type="entry name" value="GHMP_kinases_N"/>
    <property type="match status" value="1"/>
</dbReference>
<comment type="pathway">
    <text evidence="9">Isoprenoid biosynthesis; isopentenyl diphosphate biosynthesis via DXP pathway; isopentenyl diphosphate from 1-deoxy-D-xylulose 5-phosphate: step 3/6.</text>
</comment>
<dbReference type="GO" id="GO:0019288">
    <property type="term" value="P:isopentenyl diphosphate biosynthetic process, methylerythritol 4-phosphate pathway"/>
    <property type="evidence" value="ECO:0007669"/>
    <property type="project" value="UniProtKB-UniRule"/>
</dbReference>
<dbReference type="InterPro" id="IPR013750">
    <property type="entry name" value="GHMP_kinase_C_dom"/>
</dbReference>
<evidence type="ECO:0000256" key="8">
    <source>
        <dbReference type="ARBA" id="ARBA00032554"/>
    </source>
</evidence>
<dbReference type="Proteomes" id="UP000004625">
    <property type="component" value="Unassembled WGS sequence"/>
</dbReference>
<dbReference type="Pfam" id="PF08544">
    <property type="entry name" value="GHMP_kinases_C"/>
    <property type="match status" value="1"/>
</dbReference>
<dbReference type="Gene3D" id="3.30.230.10">
    <property type="match status" value="1"/>
</dbReference>
<evidence type="ECO:0000259" key="10">
    <source>
        <dbReference type="Pfam" id="PF00288"/>
    </source>
</evidence>
<keyword evidence="4 9" id="KW-0808">Transferase</keyword>
<comment type="catalytic activity">
    <reaction evidence="9">
        <text>4-CDP-2-C-methyl-D-erythritol + ATP = 4-CDP-2-C-methyl-D-erythritol 2-phosphate + ADP + H(+)</text>
        <dbReference type="Rhea" id="RHEA:18437"/>
        <dbReference type="ChEBI" id="CHEBI:15378"/>
        <dbReference type="ChEBI" id="CHEBI:30616"/>
        <dbReference type="ChEBI" id="CHEBI:57823"/>
        <dbReference type="ChEBI" id="CHEBI:57919"/>
        <dbReference type="ChEBI" id="CHEBI:456216"/>
        <dbReference type="EC" id="2.7.1.148"/>
    </reaction>
</comment>
<keyword evidence="13" id="KW-1185">Reference proteome</keyword>
<evidence type="ECO:0000256" key="9">
    <source>
        <dbReference type="HAMAP-Rule" id="MF_00061"/>
    </source>
</evidence>
<organism evidence="12 13">
    <name type="scientific">Lentilactobacillus parafarraginis F0439</name>
    <dbReference type="NCBI Taxonomy" id="797515"/>
    <lineage>
        <taxon>Bacteria</taxon>
        <taxon>Bacillati</taxon>
        <taxon>Bacillota</taxon>
        <taxon>Bacilli</taxon>
        <taxon>Lactobacillales</taxon>
        <taxon>Lactobacillaceae</taxon>
        <taxon>Lentilactobacillus</taxon>
    </lineage>
</organism>
<dbReference type="GO" id="GO:0016114">
    <property type="term" value="P:terpenoid biosynthetic process"/>
    <property type="evidence" value="ECO:0007669"/>
    <property type="project" value="UniProtKB-UniRule"/>
</dbReference>
<dbReference type="GO" id="GO:0050515">
    <property type="term" value="F:4-(cytidine 5'-diphospho)-2-C-methyl-D-erythritol kinase activity"/>
    <property type="evidence" value="ECO:0007669"/>
    <property type="project" value="UniProtKB-UniRule"/>
</dbReference>
<keyword evidence="6 9" id="KW-0418">Kinase</keyword>
<comment type="similarity">
    <text evidence="1 9">Belongs to the GHMP kinase family. IspE subfamily.</text>
</comment>
<keyword evidence="7 9" id="KW-0067">ATP-binding</keyword>
<dbReference type="InterPro" id="IPR004424">
    <property type="entry name" value="IspE"/>
</dbReference>
<dbReference type="SUPFAM" id="SSF54211">
    <property type="entry name" value="Ribosomal protein S5 domain 2-like"/>
    <property type="match status" value="1"/>
</dbReference>
<reference evidence="12 13" key="1">
    <citation type="submission" date="2011-09" db="EMBL/GenBank/DDBJ databases">
        <authorList>
            <person name="Weinstock G."/>
            <person name="Sodergren E."/>
            <person name="Clifton S."/>
            <person name="Fulton L."/>
            <person name="Fulton B."/>
            <person name="Courtney L."/>
            <person name="Fronick C."/>
            <person name="Harrison M."/>
            <person name="Strong C."/>
            <person name="Farmer C."/>
            <person name="Delahaunty K."/>
            <person name="Markovic C."/>
            <person name="Hall O."/>
            <person name="Minx P."/>
            <person name="Tomlinson C."/>
            <person name="Mitreva M."/>
            <person name="Hou S."/>
            <person name="Chen J."/>
            <person name="Wollam A."/>
            <person name="Pepin K.H."/>
            <person name="Johnson M."/>
            <person name="Bhonagiri V."/>
            <person name="Zhang X."/>
            <person name="Suruliraj S."/>
            <person name="Warren W."/>
            <person name="Chinwalla A."/>
            <person name="Mardis E.R."/>
            <person name="Wilson R.K."/>
        </authorList>
    </citation>
    <scope>NUCLEOTIDE SEQUENCE [LARGE SCALE GENOMIC DNA]</scope>
    <source>
        <strain evidence="12 13">F0439</strain>
    </source>
</reference>
<dbReference type="EMBL" id="AGEY01000014">
    <property type="protein sequence ID" value="EHM00949.1"/>
    <property type="molecule type" value="Genomic_DNA"/>
</dbReference>